<feature type="transmembrane region" description="Helical" evidence="1">
    <location>
        <begin position="109"/>
        <end position="128"/>
    </location>
</feature>
<evidence type="ECO:0000256" key="1">
    <source>
        <dbReference type="SAM" id="Phobius"/>
    </source>
</evidence>
<keyword evidence="1" id="KW-0812">Transmembrane</keyword>
<keyword evidence="3" id="KW-1185">Reference proteome</keyword>
<organism evidence="2 3">
    <name type="scientific">Neobacillus pocheonensis</name>
    <dbReference type="NCBI Taxonomy" id="363869"/>
    <lineage>
        <taxon>Bacteria</taxon>
        <taxon>Bacillati</taxon>
        <taxon>Bacillota</taxon>
        <taxon>Bacilli</taxon>
        <taxon>Bacillales</taxon>
        <taxon>Bacillaceae</taxon>
        <taxon>Neobacillus</taxon>
    </lineage>
</organism>
<accession>A0ABT0WDK8</accession>
<proteinExistence type="predicted"/>
<keyword evidence="1" id="KW-1133">Transmembrane helix</keyword>
<dbReference type="PANTHER" id="PTHR41386:SF1">
    <property type="entry name" value="MEMBRANE PROTEIN"/>
    <property type="match status" value="1"/>
</dbReference>
<protein>
    <submittedName>
        <fullName evidence="2">DUF1003 domain-containing protein</fullName>
    </submittedName>
</protein>
<gene>
    <name evidence="2" type="ORF">NDK43_16095</name>
</gene>
<dbReference type="Pfam" id="PF06210">
    <property type="entry name" value="DUF1003"/>
    <property type="match status" value="1"/>
</dbReference>
<sequence>MKFNPTKKNGNKQQKIVEETINIHGFDIELNKEDTRRIDRLVDNYEKSILTHLDDEYFRKTTWSDRIADRISTFGGSWKFIIYFGVFLAIWMIWNSLAFTKHFDKQPFILLNLILSFIAAFQAPVIMMSQNRQAARDKHESIIDFAINYKAEQEIDGMQSHLHKIEDELLMIKQLLQANQRENDQQDLSDHFNSSKNIV</sequence>
<comment type="caution">
    <text evidence="2">The sequence shown here is derived from an EMBL/GenBank/DDBJ whole genome shotgun (WGS) entry which is preliminary data.</text>
</comment>
<dbReference type="PANTHER" id="PTHR41386">
    <property type="entry name" value="INTEGRAL MEMBRANE PROTEIN-RELATED"/>
    <property type="match status" value="1"/>
</dbReference>
<keyword evidence="1" id="KW-0472">Membrane</keyword>
<reference evidence="2 3" key="1">
    <citation type="submission" date="2022-06" db="EMBL/GenBank/DDBJ databases">
        <authorList>
            <person name="Jeon C.O."/>
        </authorList>
    </citation>
    <scope>NUCLEOTIDE SEQUENCE [LARGE SCALE GENOMIC DNA]</scope>
    <source>
        <strain evidence="2 3">KCTC 13943</strain>
    </source>
</reference>
<evidence type="ECO:0000313" key="3">
    <source>
        <dbReference type="Proteomes" id="UP001523262"/>
    </source>
</evidence>
<evidence type="ECO:0000313" key="2">
    <source>
        <dbReference type="EMBL" id="MCM2533633.1"/>
    </source>
</evidence>
<dbReference type="Proteomes" id="UP001523262">
    <property type="component" value="Unassembled WGS sequence"/>
</dbReference>
<feature type="transmembrane region" description="Helical" evidence="1">
    <location>
        <begin position="80"/>
        <end position="97"/>
    </location>
</feature>
<dbReference type="EMBL" id="JAMQCR010000001">
    <property type="protein sequence ID" value="MCM2533633.1"/>
    <property type="molecule type" value="Genomic_DNA"/>
</dbReference>
<dbReference type="InterPro" id="IPR010406">
    <property type="entry name" value="DUF1003"/>
</dbReference>
<name>A0ABT0WDK8_9BACI</name>